<feature type="transmembrane region" description="Helical" evidence="1">
    <location>
        <begin position="9"/>
        <end position="28"/>
    </location>
</feature>
<accession>A0AA43TZF1</accession>
<dbReference type="EMBL" id="JAPFAR010000001">
    <property type="protein sequence ID" value="MDI3349285.1"/>
    <property type="molecule type" value="Genomic_DNA"/>
</dbReference>
<evidence type="ECO:0000313" key="3">
    <source>
        <dbReference type="Proteomes" id="UP001162175"/>
    </source>
</evidence>
<comment type="caution">
    <text evidence="2">The sequence shown here is derived from an EMBL/GenBank/DDBJ whole genome shotgun (WGS) entry which is preliminary data.</text>
</comment>
<proteinExistence type="predicted"/>
<protein>
    <submittedName>
        <fullName evidence="2">Uncharacterized protein</fullName>
    </submittedName>
</protein>
<dbReference type="Proteomes" id="UP001162175">
    <property type="component" value="Unassembled WGS sequence"/>
</dbReference>
<keyword evidence="1" id="KW-0812">Transmembrane</keyword>
<sequence length="311" mass="36500">MPISKQKISYYLFTLISLIIGISMLIFIDFFGMISYYAHVGLIFAIPLWMTINILITQNKDDLRKFFSFKKKSWFLSNEHKLTILNFVFSLFIMVSYWVLFFAGFQLTGKIIFYSPEFAIAMCILTLWMLYQLSLVIKKVNKIKLFLVIVNVINLSLFLLFLITFITWLSLYLTIGKTNPDFYDAEYNYFSICINIFTLSGILFVFSKLLLFTYLKMNNNSIKASIFPILHFKNINIVTEKNEKLNLALWIINSLFITLISSLVLFLFFYAQTPIIVLFILIVFSFITKALSISYQNEINSFQKMKSFQIK</sequence>
<name>A0AA43TZF1_MYCAR</name>
<keyword evidence="1" id="KW-0472">Membrane</keyword>
<feature type="transmembrane region" description="Helical" evidence="1">
    <location>
        <begin position="82"/>
        <end position="105"/>
    </location>
</feature>
<feature type="transmembrane region" description="Helical" evidence="1">
    <location>
        <begin position="275"/>
        <end position="295"/>
    </location>
</feature>
<evidence type="ECO:0000313" key="2">
    <source>
        <dbReference type="EMBL" id="MDI3349285.1"/>
    </source>
</evidence>
<evidence type="ECO:0000256" key="1">
    <source>
        <dbReference type="SAM" id="Phobius"/>
    </source>
</evidence>
<dbReference type="AlphaFoldDB" id="A0AA43TZF1"/>
<feature type="transmembrane region" description="Helical" evidence="1">
    <location>
        <begin position="247"/>
        <end position="269"/>
    </location>
</feature>
<feature type="transmembrane region" description="Helical" evidence="1">
    <location>
        <begin position="34"/>
        <end position="56"/>
    </location>
</feature>
<reference evidence="2" key="1">
    <citation type="submission" date="2022-11" db="EMBL/GenBank/DDBJ databases">
        <title>Draft genome of Mycoplasma arginini isolated from fly.</title>
        <authorList>
            <person name="Severgnini M."/>
            <person name="Gioia G."/>
            <person name="Cremonesi P."/>
            <person name="Moroni P."/>
            <person name="Addis M.F."/>
            <person name="Castiglioni B."/>
        </authorList>
    </citation>
    <scope>NUCLEOTIDE SEQUENCE</scope>
    <source>
        <strain evidence="2">QMP CG1-1632</strain>
    </source>
</reference>
<organism evidence="2 3">
    <name type="scientific">Mycoplasmopsis arginini</name>
    <name type="common">Mycoplasma arginini</name>
    <dbReference type="NCBI Taxonomy" id="2094"/>
    <lineage>
        <taxon>Bacteria</taxon>
        <taxon>Bacillati</taxon>
        <taxon>Mycoplasmatota</taxon>
        <taxon>Mycoplasmoidales</taxon>
        <taxon>Metamycoplasmataceae</taxon>
        <taxon>Mycoplasmopsis</taxon>
    </lineage>
</organism>
<dbReference type="GeneID" id="80703579"/>
<keyword evidence="1" id="KW-1133">Transmembrane helix</keyword>
<feature type="transmembrane region" description="Helical" evidence="1">
    <location>
        <begin position="111"/>
        <end position="133"/>
    </location>
</feature>
<gene>
    <name evidence="2" type="ORF">DCBHLPFO_00058</name>
</gene>
<feature type="transmembrane region" description="Helical" evidence="1">
    <location>
        <begin position="189"/>
        <end position="215"/>
    </location>
</feature>
<feature type="transmembrane region" description="Helical" evidence="1">
    <location>
        <begin position="145"/>
        <end position="169"/>
    </location>
</feature>
<dbReference type="RefSeq" id="WP_060823439.1">
    <property type="nucleotide sequence ID" value="NZ_AP014657.1"/>
</dbReference>